<evidence type="ECO:0000313" key="3">
    <source>
        <dbReference type="EMBL" id="OGG65303.1"/>
    </source>
</evidence>
<keyword evidence="2" id="KW-0812">Transmembrane</keyword>
<evidence type="ECO:0000256" key="2">
    <source>
        <dbReference type="SAM" id="Phobius"/>
    </source>
</evidence>
<sequence length="81" mass="8257">MLPSSNPAPFNPADHLLPASTDTSQGGPPAPKSSAGPVVGIIIIVMLLVVGALYFWGAHLNAQNLEDQLPLIPGDSPSSST</sequence>
<feature type="transmembrane region" description="Helical" evidence="2">
    <location>
        <begin position="38"/>
        <end position="56"/>
    </location>
</feature>
<keyword evidence="2" id="KW-1133">Transmembrane helix</keyword>
<dbReference type="EMBL" id="MFLK01000053">
    <property type="protein sequence ID" value="OGG65303.1"/>
    <property type="molecule type" value="Genomic_DNA"/>
</dbReference>
<evidence type="ECO:0000256" key="1">
    <source>
        <dbReference type="SAM" id="MobiDB-lite"/>
    </source>
</evidence>
<dbReference type="STRING" id="1798497.A3D71_03620"/>
<organism evidence="3 4">
    <name type="scientific">Candidatus Kaiserbacteria bacterium RIFCSPHIGHO2_02_FULL_55_20</name>
    <dbReference type="NCBI Taxonomy" id="1798497"/>
    <lineage>
        <taxon>Bacteria</taxon>
        <taxon>Candidatus Kaiseribacteriota</taxon>
    </lineage>
</organism>
<keyword evidence="2" id="KW-0472">Membrane</keyword>
<gene>
    <name evidence="3" type="ORF">A3D71_03620</name>
</gene>
<accession>A0A1F6DV91</accession>
<dbReference type="Proteomes" id="UP000177652">
    <property type="component" value="Unassembled WGS sequence"/>
</dbReference>
<reference evidence="3 4" key="1">
    <citation type="journal article" date="2016" name="Nat. Commun.">
        <title>Thousands of microbial genomes shed light on interconnected biogeochemical processes in an aquifer system.</title>
        <authorList>
            <person name="Anantharaman K."/>
            <person name="Brown C.T."/>
            <person name="Hug L.A."/>
            <person name="Sharon I."/>
            <person name="Castelle C.J."/>
            <person name="Probst A.J."/>
            <person name="Thomas B.C."/>
            <person name="Singh A."/>
            <person name="Wilkins M.J."/>
            <person name="Karaoz U."/>
            <person name="Brodie E.L."/>
            <person name="Williams K.H."/>
            <person name="Hubbard S.S."/>
            <person name="Banfield J.F."/>
        </authorList>
    </citation>
    <scope>NUCLEOTIDE SEQUENCE [LARGE SCALE GENOMIC DNA]</scope>
</reference>
<feature type="region of interest" description="Disordered" evidence="1">
    <location>
        <begin position="1"/>
        <end position="35"/>
    </location>
</feature>
<comment type="caution">
    <text evidence="3">The sequence shown here is derived from an EMBL/GenBank/DDBJ whole genome shotgun (WGS) entry which is preliminary data.</text>
</comment>
<protein>
    <submittedName>
        <fullName evidence="3">Uncharacterized protein</fullName>
    </submittedName>
</protein>
<name>A0A1F6DV91_9BACT</name>
<proteinExistence type="predicted"/>
<dbReference type="AlphaFoldDB" id="A0A1F6DV91"/>
<evidence type="ECO:0000313" key="4">
    <source>
        <dbReference type="Proteomes" id="UP000177652"/>
    </source>
</evidence>